<evidence type="ECO:0000313" key="3">
    <source>
        <dbReference type="Proteomes" id="UP000549009"/>
    </source>
</evidence>
<proteinExistence type="predicted"/>
<dbReference type="Proteomes" id="UP000549009">
    <property type="component" value="Unassembled WGS sequence"/>
</dbReference>
<keyword evidence="3" id="KW-1185">Reference proteome</keyword>
<feature type="compositionally biased region" description="Polar residues" evidence="1">
    <location>
        <begin position="770"/>
        <end position="782"/>
    </location>
</feature>
<accession>A0A7W8B0E8</accession>
<evidence type="ECO:0000256" key="1">
    <source>
        <dbReference type="SAM" id="MobiDB-lite"/>
    </source>
</evidence>
<sequence length="782" mass="85862">MSGQSFTFLPLSYAARPPRVVIVAPHRDEDWVQWTAAALARLSAMWGCSGSAVIPASAVGHPAVERCLAHSHPDHVMAYGPSWDTFDTLYPGSIEQMLAAQQLSGSPGADQFQKMVRQHPWDGPLVREAVTTADALRSRVSTNHHEEHVQCSHLFDHDDVRDLTPLAAIAAVPVIGVPRALVTSVEALAYAMHVGIQAQTTGTGGDVSAEQWREAALRGAESPLLSQLHPSAPDGARAVRSHEAGRCIPVTRALQRPDRIVVLGDQPEDFALAEVLRQTRGEVTWMPWEASVSDMWLFPGRASGHMQVTSASLSVEETRRHIDARWNERPVRHTQPAEVESPFEAVDPLDIDLNHPIMVVLRDAWDQPRSLPASVEPDGSLQTSLSLAAEVPRGLDPDKHRWQITLTAGNHPVPPLDVLGSSTVMATGQNPWETFVRAADGGITYWSHRYDFVPSGASLTGTLASPKLAWPGIKRILHIAASANDTTIRSSPAGKRAAIMERLLGSRTALEALAASPGWPLLHRFTQNTPKNDGPEHSRWTLKSAVVLSWEAIVAHDDNTWNLEARRNQIDQWTSQGVLRRGLILGCGHCPILEFYPLAEISQSYRCRRCGGENQLTKSHWRPAADEPRWFYDLHPAVLELVVNNGDVPLLATRYLRNQHWARQALVCEEFELLKSGNRFVEMDFALATSEDLWLGEAKSNDSLGNSVRERQREAVKLMEGCALVGAAGLILATAKPQWSQATVETLSSERQGRLRAGKPAPQISLLTDLGTNPKLTPLPNT</sequence>
<dbReference type="RefSeq" id="WP_150508543.1">
    <property type="nucleotide sequence ID" value="NZ_BMSQ01000062.1"/>
</dbReference>
<dbReference type="EMBL" id="JACHJD010000016">
    <property type="protein sequence ID" value="MBB5108039.1"/>
    <property type="molecule type" value="Genomic_DNA"/>
</dbReference>
<comment type="caution">
    <text evidence="2">The sequence shown here is derived from an EMBL/GenBank/DDBJ whole genome shotgun (WGS) entry which is preliminary data.</text>
</comment>
<reference evidence="2 3" key="1">
    <citation type="submission" date="2020-08" db="EMBL/GenBank/DDBJ databases">
        <title>Genomic Encyclopedia of Type Strains, Phase III (KMG-III): the genomes of soil and plant-associated and newly described type strains.</title>
        <authorList>
            <person name="Whitman W."/>
        </authorList>
    </citation>
    <scope>NUCLEOTIDE SEQUENCE [LARGE SCALE GENOMIC DNA]</scope>
    <source>
        <strain evidence="2 3">CECT 3146</strain>
    </source>
</reference>
<dbReference type="OrthoDB" id="3886134at2"/>
<gene>
    <name evidence="2" type="ORF">FHS40_007160</name>
</gene>
<name>A0A7W8B0E8_STRST</name>
<feature type="region of interest" description="Disordered" evidence="1">
    <location>
        <begin position="763"/>
        <end position="782"/>
    </location>
</feature>
<protein>
    <submittedName>
        <fullName evidence="2">Uncharacterized protein</fullName>
    </submittedName>
</protein>
<organism evidence="2 3">
    <name type="scientific">Streptomyces spectabilis</name>
    <dbReference type="NCBI Taxonomy" id="68270"/>
    <lineage>
        <taxon>Bacteria</taxon>
        <taxon>Bacillati</taxon>
        <taxon>Actinomycetota</taxon>
        <taxon>Actinomycetes</taxon>
        <taxon>Kitasatosporales</taxon>
        <taxon>Streptomycetaceae</taxon>
        <taxon>Streptomyces</taxon>
    </lineage>
</organism>
<evidence type="ECO:0000313" key="2">
    <source>
        <dbReference type="EMBL" id="MBB5108039.1"/>
    </source>
</evidence>
<dbReference type="AlphaFoldDB" id="A0A7W8B0E8"/>